<dbReference type="GO" id="GO:0016829">
    <property type="term" value="F:lyase activity"/>
    <property type="evidence" value="ECO:0007669"/>
    <property type="project" value="UniProtKB-KW"/>
</dbReference>
<dbReference type="Pfam" id="PF03401">
    <property type="entry name" value="TctC"/>
    <property type="match status" value="1"/>
</dbReference>
<dbReference type="InterPro" id="IPR042100">
    <property type="entry name" value="Bug_dom1"/>
</dbReference>
<gene>
    <name evidence="2" type="ORF">NCTC10911_03960</name>
</gene>
<dbReference type="AlphaFoldDB" id="A0A0E7V4H9"/>
<dbReference type="OMA" id="TIMAPHF"/>
<dbReference type="CDD" id="cd07012">
    <property type="entry name" value="PBP2_Bug_TTT"/>
    <property type="match status" value="1"/>
</dbReference>
<comment type="similarity">
    <text evidence="1">Belongs to the UPF0065 (bug) family.</text>
</comment>
<dbReference type="GeneID" id="69600268"/>
<dbReference type="Gene3D" id="3.40.190.150">
    <property type="entry name" value="Bordetella uptake gene, domain 1"/>
    <property type="match status" value="1"/>
</dbReference>
<name>A0A0E7V4H9_BORPT</name>
<dbReference type="PIRSF" id="PIRSF017082">
    <property type="entry name" value="YflP"/>
    <property type="match status" value="1"/>
</dbReference>
<accession>A0A0E7V4H9</accession>
<dbReference type="PANTHER" id="PTHR42928">
    <property type="entry name" value="TRICARBOXYLATE-BINDING PROTEIN"/>
    <property type="match status" value="1"/>
</dbReference>
<evidence type="ECO:0000313" key="3">
    <source>
        <dbReference type="Proteomes" id="UP000255014"/>
    </source>
</evidence>
<dbReference type="Gene3D" id="3.40.190.10">
    <property type="entry name" value="Periplasmic binding protein-like II"/>
    <property type="match status" value="1"/>
</dbReference>
<dbReference type="RefSeq" id="WP_010929867.1">
    <property type="nucleotide sequence ID" value="NZ_AP024746.1"/>
</dbReference>
<evidence type="ECO:0000256" key="1">
    <source>
        <dbReference type="ARBA" id="ARBA00006987"/>
    </source>
</evidence>
<sequence length="331" mass="33958">MKGYARENRRRTLLAAALAGCLLAGGTAHADESGADKRPIRLIVGFSAGGYTDVIARILAEQLGHSLNRSVIVENRAGANGAIGATAVARSAKDGATVLLSPPGLITNTLISPELSYSIQDFAPVARVTSLPNMLVVSANSKYRSLAELLDGARKADGKLTYGSGGVGSSNHLSMALLMRQANVQMLHVPYKGSSLAETDVMAGHVESMFSGAASAIPHVNGGRFHALAVSGDKRIGALPDVPTVAEAGVPGYSHGTWLGLFVAAGTPAQAVAGLNQAVNKVMADARVQARMTDLGADASQANTVDEFTAFVQSDLAAQKTLIGNASLSGN</sequence>
<dbReference type="Proteomes" id="UP000255014">
    <property type="component" value="Unassembled WGS sequence"/>
</dbReference>
<reference evidence="2 3" key="1">
    <citation type="submission" date="2018-06" db="EMBL/GenBank/DDBJ databases">
        <authorList>
            <consortium name="Pathogen Informatics"/>
            <person name="Doyle S."/>
        </authorList>
    </citation>
    <scope>NUCLEOTIDE SEQUENCE [LARGE SCALE GENOMIC DNA]</scope>
    <source>
        <strain evidence="2 3">NCTC10911</strain>
    </source>
</reference>
<organism evidence="2 3">
    <name type="scientific">Bordetella pertussis</name>
    <dbReference type="NCBI Taxonomy" id="520"/>
    <lineage>
        <taxon>Bacteria</taxon>
        <taxon>Pseudomonadati</taxon>
        <taxon>Pseudomonadota</taxon>
        <taxon>Betaproteobacteria</taxon>
        <taxon>Burkholderiales</taxon>
        <taxon>Alcaligenaceae</taxon>
        <taxon>Bordetella</taxon>
    </lineage>
</organism>
<dbReference type="SUPFAM" id="SSF53850">
    <property type="entry name" value="Periplasmic binding protein-like II"/>
    <property type="match status" value="1"/>
</dbReference>
<dbReference type="EMBL" id="UFTT01000002">
    <property type="protein sequence ID" value="SUV66896.1"/>
    <property type="molecule type" value="Genomic_DNA"/>
</dbReference>
<protein>
    <submittedName>
        <fullName evidence="2">Argininosuccinate lyase</fullName>
    </submittedName>
</protein>
<proteinExistence type="inferred from homology"/>
<dbReference type="InterPro" id="IPR005064">
    <property type="entry name" value="BUG"/>
</dbReference>
<keyword evidence="2" id="KW-0456">Lyase</keyword>
<dbReference type="PANTHER" id="PTHR42928:SF5">
    <property type="entry name" value="BLR1237 PROTEIN"/>
    <property type="match status" value="1"/>
</dbReference>
<evidence type="ECO:0000313" key="2">
    <source>
        <dbReference type="EMBL" id="SUV66896.1"/>
    </source>
</evidence>